<evidence type="ECO:0000313" key="2">
    <source>
        <dbReference type="Proteomes" id="UP000179807"/>
    </source>
</evidence>
<name>A0A1J4K536_9EUKA</name>
<dbReference type="GeneID" id="94839463"/>
<dbReference type="Proteomes" id="UP000179807">
    <property type="component" value="Unassembled WGS sequence"/>
</dbReference>
<sequence length="783" mass="90007">MNLSENPSRSISDIQAEVKKIDACVAFQSEELRNQRKQLLYDSKCNTDLRCINFIRSFYLLQMSIQNVENISRLPFMFPNGFAISERLIEMAGIGYLRLEISRFLQAFFKLGSHIPNLIATIRDECFYEDMNFIPDGIKPKDFFACSTFPSLFAYCWTPELQSAYINTLVDIARFVLPVPEGDYIQNHWLFDCIRCYIFSSNIQDFIRVSIGDVIVNMSTTSTSSFNQNYFTMVLKVLNKVFELMKQNLVLFPKDARLLIKKFAELADDDNKLNYVECIFIECIIIPVISNLIAFVSPYNQGKVVKNTGFSLLIKFMKKALNPDYIDPLIDDADTSILQREELISFYKMLIDVDDQIEGPSLLHFLSLLEIHYNTTLFSVPDVCLLAFLSTKMMPVDDRTVVPAAKALLNKVKGPDYRFFRHETWDFDLYRIKKPECIPQKDPSQLDPLRMCANSLYKFLTVTSLKVDAPPNLDEYLKFQELEAKLSHDTKTRVYLCHLSTKIASVGSTGQIVDALLKEIEKQLLLIKTNASLITEISLMSELMSKQSKQFQQKLDGLMAVLYSRLLELFLKNHPNVMQEANSNSLLLVREKLAFDKFFNGTINSLSNFLENIAPYAIQGVAVHLHTHIMKAFPLDFFLNEHMRFEVNDDLFRSVHSSQIDSICSSMNRENLPSMLSYGIRLFRMAVKIETPLIALRYISKACKLITQVSTLFVGKNNNLKRMMSYAILKANCQHTFSYFKYLEFFLNGITANGIPLFTEKMGKNLLLYSRSIAELDIVLCEI</sequence>
<reference evidence="1" key="1">
    <citation type="submission" date="2016-10" db="EMBL/GenBank/DDBJ databases">
        <authorList>
            <person name="Benchimol M."/>
            <person name="Almeida L.G."/>
            <person name="Vasconcelos A.T."/>
            <person name="Perreira-Neves A."/>
            <person name="Rosa I.A."/>
            <person name="Tasca T."/>
            <person name="Bogo M.R."/>
            <person name="de Souza W."/>
        </authorList>
    </citation>
    <scope>NUCLEOTIDE SEQUENCE [LARGE SCALE GENOMIC DNA]</scope>
    <source>
        <strain evidence="1">K</strain>
    </source>
</reference>
<dbReference type="AlphaFoldDB" id="A0A1J4K536"/>
<organism evidence="1 2">
    <name type="scientific">Tritrichomonas foetus</name>
    <dbReference type="NCBI Taxonomy" id="1144522"/>
    <lineage>
        <taxon>Eukaryota</taxon>
        <taxon>Metamonada</taxon>
        <taxon>Parabasalia</taxon>
        <taxon>Tritrichomonadida</taxon>
        <taxon>Tritrichomonadidae</taxon>
        <taxon>Tritrichomonas</taxon>
    </lineage>
</organism>
<dbReference type="RefSeq" id="XP_068359112.1">
    <property type="nucleotide sequence ID" value="XM_068504759.1"/>
</dbReference>
<evidence type="ECO:0000313" key="1">
    <source>
        <dbReference type="EMBL" id="OHT05976.1"/>
    </source>
</evidence>
<comment type="caution">
    <text evidence="1">The sequence shown here is derived from an EMBL/GenBank/DDBJ whole genome shotgun (WGS) entry which is preliminary data.</text>
</comment>
<proteinExistence type="predicted"/>
<gene>
    <name evidence="1" type="ORF">TRFO_26128</name>
</gene>
<accession>A0A1J4K536</accession>
<dbReference type="EMBL" id="MLAK01000740">
    <property type="protein sequence ID" value="OHT05976.1"/>
    <property type="molecule type" value="Genomic_DNA"/>
</dbReference>
<protein>
    <submittedName>
        <fullName evidence="1">Uncharacterized protein</fullName>
    </submittedName>
</protein>
<dbReference type="VEuPathDB" id="TrichDB:TRFO_26128"/>
<keyword evidence="2" id="KW-1185">Reference proteome</keyword>